<gene>
    <name evidence="1" type="ORF">g.957</name>
</gene>
<sequence length="185" mass="21400">LSKDKIVLMSTVPTRYDCDEIDPIRNKIALLNNYIRELIARIENTHLIDLDRLKRFHYSNHGLHLNSKGKRKLSHLIIHSLKCIFVENSPDKKAHNYSRNRKWNTETNCPLAETSTKISKNNISIEEANMRKFIKTYCKNEEVAFAHCISGDFDSDRRMSAGVAVVFKDEFGKPGKLDCLNDYLT</sequence>
<dbReference type="Gene3D" id="3.40.50.1110">
    <property type="entry name" value="SGNH hydrolase"/>
    <property type="match status" value="1"/>
</dbReference>
<accession>A0A1B6MRY3</accession>
<dbReference type="SUPFAM" id="SSF52266">
    <property type="entry name" value="SGNH hydrolase"/>
    <property type="match status" value="1"/>
</dbReference>
<feature type="non-terminal residue" evidence="1">
    <location>
        <position position="185"/>
    </location>
</feature>
<organism evidence="1">
    <name type="scientific">Graphocephala atropunctata</name>
    <dbReference type="NCBI Taxonomy" id="36148"/>
    <lineage>
        <taxon>Eukaryota</taxon>
        <taxon>Metazoa</taxon>
        <taxon>Ecdysozoa</taxon>
        <taxon>Arthropoda</taxon>
        <taxon>Hexapoda</taxon>
        <taxon>Insecta</taxon>
        <taxon>Pterygota</taxon>
        <taxon>Neoptera</taxon>
        <taxon>Paraneoptera</taxon>
        <taxon>Hemiptera</taxon>
        <taxon>Auchenorrhyncha</taxon>
        <taxon>Membracoidea</taxon>
        <taxon>Cicadellidae</taxon>
        <taxon>Cicadellinae</taxon>
        <taxon>Cicadellini</taxon>
        <taxon>Graphocephala</taxon>
    </lineage>
</organism>
<proteinExistence type="predicted"/>
<reference evidence="1" key="1">
    <citation type="submission" date="2015-11" db="EMBL/GenBank/DDBJ databases">
        <title>De novo transcriptome assembly of four potential Pierce s Disease insect vectors from Arizona vineyards.</title>
        <authorList>
            <person name="Tassone E.E."/>
        </authorList>
    </citation>
    <scope>NUCLEOTIDE SEQUENCE</scope>
</reference>
<dbReference type="EMBL" id="GEBQ01001293">
    <property type="protein sequence ID" value="JAT38684.1"/>
    <property type="molecule type" value="Transcribed_RNA"/>
</dbReference>
<dbReference type="InterPro" id="IPR036514">
    <property type="entry name" value="SGNH_hydro_sf"/>
</dbReference>
<feature type="non-terminal residue" evidence="1">
    <location>
        <position position="1"/>
    </location>
</feature>
<protein>
    <submittedName>
        <fullName evidence="1">Uncharacterized protein</fullName>
    </submittedName>
</protein>
<dbReference type="AlphaFoldDB" id="A0A1B6MRY3"/>
<name>A0A1B6MRY3_9HEMI</name>
<evidence type="ECO:0000313" key="1">
    <source>
        <dbReference type="EMBL" id="JAT38684.1"/>
    </source>
</evidence>